<dbReference type="Gene3D" id="3.40.50.720">
    <property type="entry name" value="NAD(P)-binding Rossmann-like Domain"/>
    <property type="match status" value="1"/>
</dbReference>
<evidence type="ECO:0000256" key="2">
    <source>
        <dbReference type="ARBA" id="ARBA00007637"/>
    </source>
</evidence>
<comment type="pathway">
    <text evidence="1">Carbohydrate metabolism; galactose metabolism.</text>
</comment>
<proteinExistence type="inferred from homology"/>
<evidence type="ECO:0000256" key="4">
    <source>
        <dbReference type="ARBA" id="ARBA00031367"/>
    </source>
</evidence>
<evidence type="ECO:0000256" key="1">
    <source>
        <dbReference type="ARBA" id="ARBA00004947"/>
    </source>
</evidence>
<evidence type="ECO:0000256" key="3">
    <source>
        <dbReference type="ARBA" id="ARBA00018569"/>
    </source>
</evidence>
<accession>A0AAT9G833</accession>
<dbReference type="AlphaFoldDB" id="A0AAT9G833"/>
<feature type="domain" description="NAD-dependent epimerase/dehydratase" evidence="6">
    <location>
        <begin position="5"/>
        <end position="236"/>
    </location>
</feature>
<name>A0AAT9G833_9RICK</name>
<evidence type="ECO:0000259" key="6">
    <source>
        <dbReference type="Pfam" id="PF01370"/>
    </source>
</evidence>
<dbReference type="SUPFAM" id="SSF51735">
    <property type="entry name" value="NAD(P)-binding Rossmann-fold domains"/>
    <property type="match status" value="1"/>
</dbReference>
<evidence type="ECO:0000313" key="7">
    <source>
        <dbReference type="EMBL" id="BFD45998.1"/>
    </source>
</evidence>
<organism evidence="7">
    <name type="scientific">Candidatus Tisiphia endosymbiont of Sergentomyia squamirostris</name>
    <dbReference type="NCBI Taxonomy" id="3113639"/>
    <lineage>
        <taxon>Bacteria</taxon>
        <taxon>Pseudomonadati</taxon>
        <taxon>Pseudomonadota</taxon>
        <taxon>Alphaproteobacteria</taxon>
        <taxon>Rickettsiales</taxon>
        <taxon>Rickettsiaceae</taxon>
        <taxon>Rickettsieae</taxon>
        <taxon>Candidatus Tisiphia</taxon>
    </lineage>
</organism>
<dbReference type="EMBL" id="AP029170">
    <property type="protein sequence ID" value="BFD45998.1"/>
    <property type="molecule type" value="Genomic_DNA"/>
</dbReference>
<gene>
    <name evidence="7" type="ORF">DMENIID0002_06440</name>
</gene>
<dbReference type="Pfam" id="PF01370">
    <property type="entry name" value="Epimerase"/>
    <property type="match status" value="1"/>
</dbReference>
<dbReference type="PANTHER" id="PTHR43725:SF53">
    <property type="entry name" value="UDP-ARABINOSE 4-EPIMERASE 1"/>
    <property type="match status" value="1"/>
</dbReference>
<sequence length="304" mass="33206">MSNYLVTGGAGFIGSHLVNLLVKEGNQVVILDDLSTGNFSNSFNKNVEFVQGNILNQDILEKLFRNIDGCFHLAAIANVQESIDNWYHNHQVNLTGTINIFLQASKQNIPVVYASSAAVYGTVSDFPLQENGKVNPLSPYAVDKLACELQAKVFGELKSLKTCGLRLFNVYGKGQLRGSDYSGVISIFKQKVEEGKELVVFGDGNQSRDFIHVSDVTNMCVRALSIASSSAPILNVCTGRTYSINELIQLINKIAIVKGIKYLPTQTGSINISVGSTELAQQLLNYMPVYELEAGLLELFSVNL</sequence>
<protein>
    <recommendedName>
        <fullName evidence="3">UDP-glucose 4-epimerase</fullName>
    </recommendedName>
    <alternativeName>
        <fullName evidence="5">Galactowaldenase</fullName>
    </alternativeName>
    <alternativeName>
        <fullName evidence="4">UDP-galactose 4-epimerase</fullName>
    </alternativeName>
</protein>
<evidence type="ECO:0000256" key="5">
    <source>
        <dbReference type="ARBA" id="ARBA00033067"/>
    </source>
</evidence>
<reference evidence="7" key="1">
    <citation type="submission" date="2024-01" db="EMBL/GenBank/DDBJ databases">
        <title>Sequencing the genomes of a sandfly, Sergentomyia squamirostris, and its two endosymbionts.</title>
        <authorList>
            <person name="Itokawa K."/>
            <person name="Sanjoba C."/>
        </authorList>
    </citation>
    <scope>NUCLEOTIDE SEQUENCE</scope>
    <source>
        <strain evidence="7">RiSSQ</strain>
    </source>
</reference>
<comment type="similarity">
    <text evidence="2">Belongs to the NAD(P)-dependent epimerase/dehydratase family.</text>
</comment>
<dbReference type="GO" id="GO:0033499">
    <property type="term" value="P:galactose catabolic process via UDP-galactose, Leloir pathway"/>
    <property type="evidence" value="ECO:0007669"/>
    <property type="project" value="TreeGrafter"/>
</dbReference>
<dbReference type="InterPro" id="IPR036291">
    <property type="entry name" value="NAD(P)-bd_dom_sf"/>
</dbReference>
<dbReference type="PANTHER" id="PTHR43725">
    <property type="entry name" value="UDP-GLUCOSE 4-EPIMERASE"/>
    <property type="match status" value="1"/>
</dbReference>
<dbReference type="InterPro" id="IPR001509">
    <property type="entry name" value="Epimerase_deHydtase"/>
</dbReference>